<dbReference type="Gene3D" id="2.170.140.10">
    <property type="entry name" value="Chitin binding domain"/>
    <property type="match status" value="1"/>
</dbReference>
<dbReference type="PANTHER" id="PTHR23301">
    <property type="entry name" value="CHITIN BINDING PERITROPHIN-A"/>
    <property type="match status" value="1"/>
</dbReference>
<evidence type="ECO:0000256" key="4">
    <source>
        <dbReference type="ARBA" id="ARBA00022737"/>
    </source>
</evidence>
<evidence type="ECO:0000256" key="3">
    <source>
        <dbReference type="ARBA" id="ARBA00022729"/>
    </source>
</evidence>
<dbReference type="EMBL" id="KN729183">
    <property type="protein sequence ID" value="KIH62626.1"/>
    <property type="molecule type" value="Genomic_DNA"/>
</dbReference>
<dbReference type="GO" id="GO:0008061">
    <property type="term" value="F:chitin binding"/>
    <property type="evidence" value="ECO:0007669"/>
    <property type="project" value="UniProtKB-KW"/>
</dbReference>
<dbReference type="AlphaFoldDB" id="A0A0C2GZR8"/>
<accession>A0A0C2GZR8</accession>
<proteinExistence type="predicted"/>
<keyword evidence="2" id="KW-0147">Chitin-binding</keyword>
<reference evidence="8 9" key="1">
    <citation type="submission" date="2013-12" db="EMBL/GenBank/DDBJ databases">
        <title>Draft genome of the parsitic nematode Ancylostoma duodenale.</title>
        <authorList>
            <person name="Mitreva M."/>
        </authorList>
    </citation>
    <scope>NUCLEOTIDE SEQUENCE [LARGE SCALE GENOMIC DNA]</scope>
    <source>
        <strain evidence="8 9">Zhejiang</strain>
    </source>
</reference>
<name>A0A0C2GZR8_9BILA</name>
<dbReference type="OrthoDB" id="5831849at2759"/>
<keyword evidence="5" id="KW-1015">Disulfide bond</keyword>
<evidence type="ECO:0000256" key="2">
    <source>
        <dbReference type="ARBA" id="ARBA00022669"/>
    </source>
</evidence>
<dbReference type="GO" id="GO:0005576">
    <property type="term" value="C:extracellular region"/>
    <property type="evidence" value="ECO:0007669"/>
    <property type="project" value="InterPro"/>
</dbReference>
<keyword evidence="3" id="KW-0732">Signal</keyword>
<evidence type="ECO:0000256" key="5">
    <source>
        <dbReference type="ARBA" id="ARBA00023157"/>
    </source>
</evidence>
<keyword evidence="9" id="KW-1185">Reference proteome</keyword>
<dbReference type="InterPro" id="IPR002557">
    <property type="entry name" value="Chitin-bd_dom"/>
</dbReference>
<sequence>MSCPAGLHFSRSRGYCVQIADSDCAPPTTVTTTLAITTKTSQDKFKCIADGFYADEKNCQKFIRCVNGLSYNFDCPNGKRIHTIFPIFSDFP</sequence>
<keyword evidence="1" id="KW-0217">Developmental protein</keyword>
<dbReference type="Pfam" id="PF01607">
    <property type="entry name" value="CBM_14"/>
    <property type="match status" value="1"/>
</dbReference>
<dbReference type="PANTHER" id="PTHR23301:SF0">
    <property type="entry name" value="CHITIN-BINDING TYPE-2 DOMAIN-CONTAINING PROTEIN-RELATED"/>
    <property type="match status" value="1"/>
</dbReference>
<gene>
    <name evidence="8" type="ORF">ANCDUO_07090</name>
</gene>
<evidence type="ECO:0000256" key="1">
    <source>
        <dbReference type="ARBA" id="ARBA00022473"/>
    </source>
</evidence>
<dbReference type="Proteomes" id="UP000054047">
    <property type="component" value="Unassembled WGS sequence"/>
</dbReference>
<keyword evidence="4" id="KW-0677">Repeat</keyword>
<evidence type="ECO:0000256" key="6">
    <source>
        <dbReference type="ARBA" id="ARBA00023180"/>
    </source>
</evidence>
<dbReference type="SUPFAM" id="SSF57625">
    <property type="entry name" value="Invertebrate chitin-binding proteins"/>
    <property type="match status" value="2"/>
</dbReference>
<evidence type="ECO:0000259" key="7">
    <source>
        <dbReference type="Pfam" id="PF01607"/>
    </source>
</evidence>
<organism evidence="8 9">
    <name type="scientific">Ancylostoma duodenale</name>
    <dbReference type="NCBI Taxonomy" id="51022"/>
    <lineage>
        <taxon>Eukaryota</taxon>
        <taxon>Metazoa</taxon>
        <taxon>Ecdysozoa</taxon>
        <taxon>Nematoda</taxon>
        <taxon>Chromadorea</taxon>
        <taxon>Rhabditida</taxon>
        <taxon>Rhabditina</taxon>
        <taxon>Rhabditomorpha</taxon>
        <taxon>Strongyloidea</taxon>
        <taxon>Ancylostomatidae</taxon>
        <taxon>Ancylostomatinae</taxon>
        <taxon>Ancylostoma</taxon>
    </lineage>
</organism>
<evidence type="ECO:0000313" key="8">
    <source>
        <dbReference type="EMBL" id="KIH62626.1"/>
    </source>
</evidence>
<dbReference type="InterPro" id="IPR036508">
    <property type="entry name" value="Chitin-bd_dom_sf"/>
</dbReference>
<protein>
    <recommendedName>
        <fullName evidence="7">Chitin-binding type-2 domain-containing protein</fullName>
    </recommendedName>
</protein>
<feature type="domain" description="Chitin-binding type-2" evidence="7">
    <location>
        <begin position="47"/>
        <end position="78"/>
    </location>
</feature>
<keyword evidence="6" id="KW-0325">Glycoprotein</keyword>
<dbReference type="InterPro" id="IPR051940">
    <property type="entry name" value="Chitin_bind-dev_reg"/>
</dbReference>
<evidence type="ECO:0000313" key="9">
    <source>
        <dbReference type="Proteomes" id="UP000054047"/>
    </source>
</evidence>